<feature type="domain" description="Pyruvate carboxyltransferase" evidence="9">
    <location>
        <begin position="3"/>
        <end position="268"/>
    </location>
</feature>
<evidence type="ECO:0000256" key="4">
    <source>
        <dbReference type="ARBA" id="ARBA00022624"/>
    </source>
</evidence>
<proteinExistence type="inferred from homology"/>
<reference evidence="11" key="2">
    <citation type="journal article" date="2010" name="Stand. Genomic Sci.">
        <title>Complete genome sequence of Vulcanisaeta distributa type strain (IC-017T).</title>
        <authorList>
            <person name="Mavromatis K."/>
            <person name="Sikorski J."/>
            <person name="Pabst E."/>
            <person name="Teshima H."/>
            <person name="Lapidus A."/>
            <person name="Lucas S."/>
            <person name="Nolan M."/>
            <person name="Glavina Del Rio T."/>
            <person name="Cheng J."/>
            <person name="Bruce D."/>
            <person name="Goodwin L."/>
            <person name="Pitluck S."/>
            <person name="Liolios K."/>
            <person name="Ivanova N."/>
            <person name="Mikhailova N."/>
            <person name="Pati A."/>
            <person name="Chen A."/>
            <person name="Palaniappan K."/>
            <person name="Land M."/>
            <person name="Hauser L."/>
            <person name="Chang Y."/>
            <person name="Jeffries C."/>
            <person name="Rohde M."/>
            <person name="Spring S."/>
            <person name="Goker M."/>
            <person name="Wirth R."/>
            <person name="Woyke T."/>
            <person name="Bristow J."/>
            <person name="Eisen J."/>
            <person name="Markowitz V."/>
            <person name="Hugenholtz P."/>
            <person name="Klenk H."/>
            <person name="Kyrpides N."/>
        </authorList>
    </citation>
    <scope>NUCLEOTIDE SEQUENCE [LARGE SCALE GENOMIC DNA]</scope>
    <source>
        <strain evidence="11">DSM 14429 / JCM 11212 / NBRC 100878 / IC-017</strain>
    </source>
</reference>
<keyword evidence="6" id="KW-0100">Branched-chain amino acid biosynthesis</keyword>
<keyword evidence="11" id="KW-1185">Reference proteome</keyword>
<dbReference type="InterPro" id="IPR013785">
    <property type="entry name" value="Aldolase_TIM"/>
</dbReference>
<dbReference type="AlphaFoldDB" id="E1QNC3"/>
<dbReference type="GO" id="GO:0009097">
    <property type="term" value="P:isoleucine biosynthetic process"/>
    <property type="evidence" value="ECO:0007669"/>
    <property type="project" value="UniProtKB-UniRule"/>
</dbReference>
<evidence type="ECO:0000256" key="8">
    <source>
        <dbReference type="RuleBase" id="RU003523"/>
    </source>
</evidence>
<dbReference type="NCBIfam" id="TIGR00977">
    <property type="entry name" value="citramal_synth"/>
    <property type="match status" value="1"/>
</dbReference>
<dbReference type="SUPFAM" id="SSF51569">
    <property type="entry name" value="Aldolase"/>
    <property type="match status" value="1"/>
</dbReference>
<dbReference type="PANTHER" id="PTHR43538">
    <property type="entry name" value="ALPHA-IPM SYNTHASE/HOMOCITRATE SYNTHASE"/>
    <property type="match status" value="1"/>
</dbReference>
<dbReference type="STRING" id="572478.Vdis_0700"/>
<dbReference type="UniPathway" id="UPA00047">
    <property type="reaction ID" value="UER00066"/>
</dbReference>
<dbReference type="InterPro" id="IPR013709">
    <property type="entry name" value="2-isopropylmalate_synth_dimer"/>
</dbReference>
<dbReference type="Gene3D" id="3.30.160.270">
    <property type="match status" value="1"/>
</dbReference>
<dbReference type="eggNOG" id="arCOG02092">
    <property type="taxonomic scope" value="Archaea"/>
</dbReference>
<sequence>MRVEVLDTTLRDGAQMTGVSFTLNDKVRIALMLDDLGVDYIEGGWPGSNPKDAEFFKAMRNYSLSHAKLAAFGMTRRKGVSAKDDLNLAAILDSGVEVAVLVGKSWILHVREVLRVSPEDNLDMVYDSIRYLKDHGLRVIFDAEHFYQGFREDPDYALRVVKTAEEAGADTVVLADTNGAMLPHEVYEITGKVVKELRVTVGVHMHNDSGCAVANTIMGVLAGARHVQGTINGLGERTGNADLTQVIPNLMLKLGFKVLRGIDDLRKLKVISRFVYEAAGLNPNPYQPYVGDYAFSHKAGLHVDGVSKVTKAYEHIDPELIGNTRRFVVSELAGSSNILVYLKDLGFNISKEDPRLRRALERIKDLENRGYSFDLAPASAILIALREMGLYNDMLRVEYWKVVSDDDMHVAIVKVNGELGVAEGVGPVHAIDKALRSVASKLFPELNNVKLTDYRVIIPGEVKGTESVVRVLMEFDDGRTRWRTVGVSTSIIKASVEALSDGLNYILMIRNHNTTKVNNTTY</sequence>
<dbReference type="GO" id="GO:0043714">
    <property type="term" value="F:(R)-citramalate synthase activity"/>
    <property type="evidence" value="ECO:0007669"/>
    <property type="project" value="UniProtKB-UniRule"/>
</dbReference>
<dbReference type="SMART" id="SM00917">
    <property type="entry name" value="LeuA_dimer"/>
    <property type="match status" value="1"/>
</dbReference>
<accession>E1QNC3</accession>
<dbReference type="EMBL" id="CP002100">
    <property type="protein sequence ID" value="ADN50093.1"/>
    <property type="molecule type" value="Genomic_DNA"/>
</dbReference>
<protein>
    <recommendedName>
        <fullName evidence="7">Citramalate synthase</fullName>
        <ecNumber evidence="7">2.3.3.21</ecNumber>
    </recommendedName>
</protein>
<dbReference type="RefSeq" id="WP_013335818.1">
    <property type="nucleotide sequence ID" value="NC_014537.1"/>
</dbReference>
<dbReference type="PROSITE" id="PS00815">
    <property type="entry name" value="AIPM_HOMOCIT_SYNTH_1"/>
    <property type="match status" value="1"/>
</dbReference>
<comment type="similarity">
    <text evidence="2 8">Belongs to the alpha-IPM synthase/homocitrate synthase family.</text>
</comment>
<evidence type="ECO:0000256" key="3">
    <source>
        <dbReference type="ARBA" id="ARBA00022605"/>
    </source>
</evidence>
<keyword evidence="3" id="KW-0028">Amino-acid biosynthesis</keyword>
<dbReference type="KEGG" id="vdi:Vdis_0700"/>
<evidence type="ECO:0000256" key="1">
    <source>
        <dbReference type="ARBA" id="ARBA00004743"/>
    </source>
</evidence>
<keyword evidence="5 8" id="KW-0808">Transferase</keyword>
<dbReference type="Proteomes" id="UP000006681">
    <property type="component" value="Chromosome"/>
</dbReference>
<dbReference type="GO" id="GO:0009098">
    <property type="term" value="P:L-leucine biosynthetic process"/>
    <property type="evidence" value="ECO:0007669"/>
    <property type="project" value="InterPro"/>
</dbReference>
<dbReference type="Pfam" id="PF22617">
    <property type="entry name" value="HCS_D2"/>
    <property type="match status" value="1"/>
</dbReference>
<evidence type="ECO:0000256" key="2">
    <source>
        <dbReference type="ARBA" id="ARBA00006154"/>
    </source>
</evidence>
<dbReference type="PROSITE" id="PS50991">
    <property type="entry name" value="PYR_CT"/>
    <property type="match status" value="1"/>
</dbReference>
<reference evidence="10 11" key="1">
    <citation type="journal article" date="2010" name="Stand. Genomic Sci.">
        <title>Complete genome sequence of Vulcanisaeta distributa type strain (IC-017).</title>
        <authorList>
            <person name="Mavromatis K."/>
            <person name="Sikorski J."/>
            <person name="Pabst E."/>
            <person name="Teshima H."/>
            <person name="Lapidus A."/>
            <person name="Lucas S."/>
            <person name="Nolan M."/>
            <person name="Glavina Del Rio T."/>
            <person name="Cheng J.F."/>
            <person name="Bruce D."/>
            <person name="Goodwin L."/>
            <person name="Pitluck S."/>
            <person name="Liolios K."/>
            <person name="Ivanova N."/>
            <person name="Mikhailova N."/>
            <person name="Pati A."/>
            <person name="Chen A."/>
            <person name="Palaniappan K."/>
            <person name="Land M."/>
            <person name="Hauser L."/>
            <person name="Chang Y.J."/>
            <person name="Jeffries C.D."/>
            <person name="Rohde M."/>
            <person name="Spring S."/>
            <person name="Goker M."/>
            <person name="Wirth R."/>
            <person name="Woyke T."/>
            <person name="Bristow J."/>
            <person name="Eisen J.A."/>
            <person name="Markowitz V."/>
            <person name="Hugenholtz P."/>
            <person name="Klenk H.P."/>
            <person name="Kyrpides N.C."/>
        </authorList>
    </citation>
    <scope>NUCLEOTIDE SEQUENCE [LARGE SCALE GENOMIC DNA]</scope>
    <source>
        <strain evidence="11">DSM 14429 / JCM 11212 / NBRC 100878 / IC-017</strain>
    </source>
</reference>
<dbReference type="SUPFAM" id="SSF110921">
    <property type="entry name" value="2-isopropylmalate synthase LeuA, allosteric (dimerisation) domain"/>
    <property type="match status" value="1"/>
</dbReference>
<dbReference type="InterPro" id="IPR036230">
    <property type="entry name" value="LeuA_allosteric_dom_sf"/>
</dbReference>
<dbReference type="Gene3D" id="3.20.20.70">
    <property type="entry name" value="Aldolase class I"/>
    <property type="match status" value="1"/>
</dbReference>
<name>E1QNC3_VULDI</name>
<dbReference type="PANTHER" id="PTHR43538:SF1">
    <property type="entry name" value="(R)-CITRAMALATE SYNTHASE"/>
    <property type="match status" value="1"/>
</dbReference>
<gene>
    <name evidence="10" type="ordered locus">Vdis_0700</name>
</gene>
<dbReference type="InterPro" id="IPR054691">
    <property type="entry name" value="LeuA/HCS_post-cat"/>
</dbReference>
<dbReference type="HOGENOM" id="CLU_022158_7_0_2"/>
<evidence type="ECO:0000256" key="5">
    <source>
        <dbReference type="ARBA" id="ARBA00022679"/>
    </source>
</evidence>
<dbReference type="Pfam" id="PF00682">
    <property type="entry name" value="HMGL-like"/>
    <property type="match status" value="1"/>
</dbReference>
<dbReference type="GeneID" id="9751624"/>
<evidence type="ECO:0000313" key="11">
    <source>
        <dbReference type="Proteomes" id="UP000006681"/>
    </source>
</evidence>
<evidence type="ECO:0000259" key="9">
    <source>
        <dbReference type="PROSITE" id="PS50991"/>
    </source>
</evidence>
<dbReference type="PROSITE" id="PS00816">
    <property type="entry name" value="AIPM_HOMOCIT_SYNTH_2"/>
    <property type="match status" value="1"/>
</dbReference>
<dbReference type="CDD" id="cd07941">
    <property type="entry name" value="DRE_TIM_LeuA3"/>
    <property type="match status" value="1"/>
</dbReference>
<evidence type="ECO:0000256" key="7">
    <source>
        <dbReference type="NCBIfam" id="TIGR00977"/>
    </source>
</evidence>
<organism evidence="10 11">
    <name type="scientific">Vulcanisaeta distributa (strain DSM 14429 / JCM 11212 / NBRC 100878 / IC-017)</name>
    <dbReference type="NCBI Taxonomy" id="572478"/>
    <lineage>
        <taxon>Archaea</taxon>
        <taxon>Thermoproteota</taxon>
        <taxon>Thermoprotei</taxon>
        <taxon>Thermoproteales</taxon>
        <taxon>Thermoproteaceae</taxon>
        <taxon>Vulcanisaeta</taxon>
    </lineage>
</organism>
<dbReference type="GO" id="GO:0003852">
    <property type="term" value="F:2-isopropylmalate synthase activity"/>
    <property type="evidence" value="ECO:0007669"/>
    <property type="project" value="InterPro"/>
</dbReference>
<dbReference type="InterPro" id="IPR000891">
    <property type="entry name" value="PYR_CT"/>
</dbReference>
<dbReference type="InterPro" id="IPR002034">
    <property type="entry name" value="AIPM/Hcit_synth_CS"/>
</dbReference>
<evidence type="ECO:0000256" key="6">
    <source>
        <dbReference type="ARBA" id="ARBA00023304"/>
    </source>
</evidence>
<dbReference type="EC" id="2.3.3.21" evidence="7"/>
<dbReference type="InterPro" id="IPR005675">
    <property type="entry name" value="Citramal_synthase"/>
</dbReference>
<comment type="pathway">
    <text evidence="1">Amino-acid biosynthesis; L-isoleucine biosynthesis; 2-oxobutanoate from pyruvate: step 1/3.</text>
</comment>
<keyword evidence="4" id="KW-0412">Isoleucine biosynthesis</keyword>
<dbReference type="Pfam" id="PF08502">
    <property type="entry name" value="LeuA_dimer"/>
    <property type="match status" value="1"/>
</dbReference>
<evidence type="ECO:0000313" key="10">
    <source>
        <dbReference type="EMBL" id="ADN50093.1"/>
    </source>
</evidence>